<evidence type="ECO:0000313" key="2">
    <source>
        <dbReference type="Proteomes" id="UP001163255"/>
    </source>
</evidence>
<dbReference type="EMBL" id="CP103300">
    <property type="protein sequence ID" value="UYM15121.1"/>
    <property type="molecule type" value="Genomic_DNA"/>
</dbReference>
<evidence type="ECO:0000313" key="1">
    <source>
        <dbReference type="EMBL" id="UYM15121.1"/>
    </source>
</evidence>
<gene>
    <name evidence="1" type="ORF">NX720_19975</name>
</gene>
<proteinExistence type="predicted"/>
<name>A0ABY6GST6_9GAMM</name>
<accession>A0ABY6GST6</accession>
<dbReference type="Proteomes" id="UP001163255">
    <property type="component" value="Chromosome"/>
</dbReference>
<organism evidence="1 2">
    <name type="scientific">Endozoicomonas euniceicola</name>
    <dbReference type="NCBI Taxonomy" id="1234143"/>
    <lineage>
        <taxon>Bacteria</taxon>
        <taxon>Pseudomonadati</taxon>
        <taxon>Pseudomonadota</taxon>
        <taxon>Gammaproteobacteria</taxon>
        <taxon>Oceanospirillales</taxon>
        <taxon>Endozoicomonadaceae</taxon>
        <taxon>Endozoicomonas</taxon>
    </lineage>
</organism>
<dbReference type="Gene3D" id="3.90.79.10">
    <property type="entry name" value="Nucleoside Triphosphate Pyrophosphohydrolase"/>
    <property type="match status" value="1"/>
</dbReference>
<sequence>MTVRKGSPRPLLKETAPLKLVMGRINQVGFLEPFFTITTDVVHTASSDYEGTPTETDEAIPYEEMWEDDKVWLPLMLQGKACSGRYLFDNDTMLDYQLE</sequence>
<dbReference type="RefSeq" id="WP_262596976.1">
    <property type="nucleotide sequence ID" value="NZ_CP103300.1"/>
</dbReference>
<protein>
    <submittedName>
        <fullName evidence="1">Uncharacterized protein</fullName>
    </submittedName>
</protein>
<reference evidence="1" key="1">
    <citation type="submission" date="2022-10" db="EMBL/GenBank/DDBJ databases">
        <title>Completed Genome Sequence of two octocoral isolated bacterium, Endozoicomonas euniceicola EF212T and Endozoicomonas gorgoniicola PS125T.</title>
        <authorList>
            <person name="Chiou Y.-J."/>
            <person name="Chen Y.-H."/>
        </authorList>
    </citation>
    <scope>NUCLEOTIDE SEQUENCE</scope>
    <source>
        <strain evidence="1">EF212</strain>
    </source>
</reference>
<keyword evidence="2" id="KW-1185">Reference proteome</keyword>